<comment type="caution">
    <text evidence="1">The sequence shown here is derived from an EMBL/GenBank/DDBJ whole genome shotgun (WGS) entry which is preliminary data.</text>
</comment>
<organism evidence="1 2">
    <name type="scientific">Gallibacterium anatis 4895</name>
    <dbReference type="NCBI Taxonomy" id="1396510"/>
    <lineage>
        <taxon>Bacteria</taxon>
        <taxon>Pseudomonadati</taxon>
        <taxon>Pseudomonadota</taxon>
        <taxon>Gammaproteobacteria</taxon>
        <taxon>Pasteurellales</taxon>
        <taxon>Pasteurellaceae</taxon>
        <taxon>Gallibacterium</taxon>
    </lineage>
</organism>
<dbReference type="RefSeq" id="WP_039162299.1">
    <property type="nucleotide sequence ID" value="NZ_JPJQ01000001.1"/>
</dbReference>
<accession>A0A0A3A3T9</accession>
<reference evidence="1 2" key="1">
    <citation type="submission" date="2014-07" db="EMBL/GenBank/DDBJ databases">
        <title>Chaperone-usher fimbriae in a diverse selection of Gallibacterium genomes.</title>
        <authorList>
            <person name="Kudirkiene E."/>
            <person name="Bager R.J."/>
            <person name="Johnson T.J."/>
            <person name="Bojesen A.M."/>
        </authorList>
    </citation>
    <scope>NUCLEOTIDE SEQUENCE [LARGE SCALE GENOMIC DNA]</scope>
    <source>
        <strain evidence="1 2">4895</strain>
    </source>
</reference>
<name>A0A0A3A3T9_9PAST</name>
<dbReference type="InterPro" id="IPR019276">
    <property type="entry name" value="DUF2303"/>
</dbReference>
<dbReference type="Pfam" id="PF10065">
    <property type="entry name" value="DUF2303"/>
    <property type="match status" value="1"/>
</dbReference>
<dbReference type="EMBL" id="JPJQ01000001">
    <property type="protein sequence ID" value="KGQ64033.1"/>
    <property type="molecule type" value="Genomic_DNA"/>
</dbReference>
<protein>
    <recommendedName>
        <fullName evidence="3">DUF2303 family protein</fullName>
    </recommendedName>
</protein>
<gene>
    <name evidence="1" type="ORF">IO48_00010</name>
</gene>
<proteinExistence type="predicted"/>
<evidence type="ECO:0008006" key="3">
    <source>
        <dbReference type="Google" id="ProtNLM"/>
    </source>
</evidence>
<dbReference type="Proteomes" id="UP000030554">
    <property type="component" value="Unassembled WGS sequence"/>
</dbReference>
<evidence type="ECO:0000313" key="2">
    <source>
        <dbReference type="Proteomes" id="UP000030554"/>
    </source>
</evidence>
<dbReference type="AlphaFoldDB" id="A0A0A3A3T9"/>
<evidence type="ECO:0000313" key="1">
    <source>
        <dbReference type="EMBL" id="KGQ64033.1"/>
    </source>
</evidence>
<sequence length="268" mass="30371">MEQTNLEQIKDLVLSSVHIGNSDYPIAILPKDVNVVSLEKHNQFRNQFRAKFSTFNFDSLVAYAKQHNQDSAKCFIDEQNLSAEIIFDVGTVEQPLHATHRALLNMQKTAAYSALLDFQGRRHDQRAFSEWLEDWGDFITPYTDDEEKMSITNAVQAVRKITLDYARNEEHEVSDFAASKSAMESVEAKSKLQMPKYFVFNTETYKGLSCQAFTLRLSILTGGDYPILVARLIKGEQMQEIIAKEFSDKLTNALDGTGITVNIGEIDI</sequence>